<keyword evidence="1" id="KW-0812">Transmembrane</keyword>
<organism evidence="2 3">
    <name type="scientific">Dactylosporangium fulvum</name>
    <dbReference type="NCBI Taxonomy" id="53359"/>
    <lineage>
        <taxon>Bacteria</taxon>
        <taxon>Bacillati</taxon>
        <taxon>Actinomycetota</taxon>
        <taxon>Actinomycetes</taxon>
        <taxon>Micromonosporales</taxon>
        <taxon>Micromonosporaceae</taxon>
        <taxon>Dactylosporangium</taxon>
    </lineage>
</organism>
<gene>
    <name evidence="2" type="ORF">Dfulv_45660</name>
</gene>
<accession>A0ABY5VZ45</accession>
<protein>
    <submittedName>
        <fullName evidence="2">Uncharacterized protein</fullName>
    </submittedName>
</protein>
<name>A0ABY5VZ45_9ACTN</name>
<reference evidence="2" key="1">
    <citation type="submission" date="2021-04" db="EMBL/GenBank/DDBJ databases">
        <authorList>
            <person name="Hartkoorn R.C."/>
            <person name="Beaudoing E."/>
            <person name="Hot D."/>
        </authorList>
    </citation>
    <scope>NUCLEOTIDE SEQUENCE</scope>
    <source>
        <strain evidence="2">NRRL B-16292</strain>
    </source>
</reference>
<sequence>MGVLHGLLVAGAIGLIAVAPCLVCLLLISADEIFERVWRGVRRVVRRRRRDHSALCGWWTETRLGRRWQLSRLGRSIREATAGKRPAPACPPIEQVAGDLRRLNRLRGGIALRSPVWFNAVQRAYDEGLRVACRQLGVEEYLDELAGADLELERMRLEGELERAGLVLRDAGAQQR</sequence>
<dbReference type="Proteomes" id="UP001059617">
    <property type="component" value="Chromosome"/>
</dbReference>
<dbReference type="RefSeq" id="WP_259860051.1">
    <property type="nucleotide sequence ID" value="NZ_BAAAST010000013.1"/>
</dbReference>
<evidence type="ECO:0000313" key="2">
    <source>
        <dbReference type="EMBL" id="UWP82279.1"/>
    </source>
</evidence>
<keyword evidence="3" id="KW-1185">Reference proteome</keyword>
<keyword evidence="1" id="KW-1133">Transmembrane helix</keyword>
<feature type="transmembrane region" description="Helical" evidence="1">
    <location>
        <begin position="6"/>
        <end position="28"/>
    </location>
</feature>
<keyword evidence="1" id="KW-0472">Membrane</keyword>
<proteinExistence type="predicted"/>
<evidence type="ECO:0000256" key="1">
    <source>
        <dbReference type="SAM" id="Phobius"/>
    </source>
</evidence>
<evidence type="ECO:0000313" key="3">
    <source>
        <dbReference type="Proteomes" id="UP001059617"/>
    </source>
</evidence>
<dbReference type="EMBL" id="CP073720">
    <property type="protein sequence ID" value="UWP82279.1"/>
    <property type="molecule type" value="Genomic_DNA"/>
</dbReference>
<reference evidence="2" key="2">
    <citation type="submission" date="2022-09" db="EMBL/GenBank/DDBJ databases">
        <title>Biosynthetic gene clusters of Dactylosporangioum fulvum.</title>
        <authorList>
            <person name="Caradec T."/>
        </authorList>
    </citation>
    <scope>NUCLEOTIDE SEQUENCE</scope>
    <source>
        <strain evidence="2">NRRL B-16292</strain>
    </source>
</reference>